<evidence type="ECO:0000313" key="3">
    <source>
        <dbReference type="EMBL" id="CAH2253543.1"/>
    </source>
</evidence>
<name>A0AAD1RGL7_PELCU</name>
<feature type="coiled-coil region" evidence="1">
    <location>
        <begin position="5"/>
        <end position="32"/>
    </location>
</feature>
<gene>
    <name evidence="3" type="ORF">PECUL_23A039543</name>
</gene>
<protein>
    <submittedName>
        <fullName evidence="3">Uncharacterized protein</fullName>
    </submittedName>
</protein>
<proteinExistence type="predicted"/>
<keyword evidence="4" id="KW-1185">Reference proteome</keyword>
<reference evidence="3" key="1">
    <citation type="submission" date="2022-03" db="EMBL/GenBank/DDBJ databases">
        <authorList>
            <person name="Alioto T."/>
            <person name="Alioto T."/>
            <person name="Gomez Garrido J."/>
        </authorList>
    </citation>
    <scope>NUCLEOTIDE SEQUENCE</scope>
</reference>
<feature type="compositionally biased region" description="Polar residues" evidence="2">
    <location>
        <begin position="47"/>
        <end position="57"/>
    </location>
</feature>
<dbReference type="Proteomes" id="UP001295444">
    <property type="component" value="Chromosome 02"/>
</dbReference>
<accession>A0AAD1RGL7</accession>
<dbReference type="EMBL" id="OW240913">
    <property type="protein sequence ID" value="CAH2253543.1"/>
    <property type="molecule type" value="Genomic_DNA"/>
</dbReference>
<organism evidence="3 4">
    <name type="scientific">Pelobates cultripes</name>
    <name type="common">Western spadefoot toad</name>
    <dbReference type="NCBI Taxonomy" id="61616"/>
    <lineage>
        <taxon>Eukaryota</taxon>
        <taxon>Metazoa</taxon>
        <taxon>Chordata</taxon>
        <taxon>Craniata</taxon>
        <taxon>Vertebrata</taxon>
        <taxon>Euteleostomi</taxon>
        <taxon>Amphibia</taxon>
        <taxon>Batrachia</taxon>
        <taxon>Anura</taxon>
        <taxon>Pelobatoidea</taxon>
        <taxon>Pelobatidae</taxon>
        <taxon>Pelobates</taxon>
    </lineage>
</organism>
<keyword evidence="1" id="KW-0175">Coiled coil</keyword>
<sequence>MADHVQNLEEKVEMLETRIADAEDRARRNNLRLRGVPESGHAGHDGVSNSPSTTQADTGMAYRLHETFLKALCSGP</sequence>
<evidence type="ECO:0000313" key="4">
    <source>
        <dbReference type="Proteomes" id="UP001295444"/>
    </source>
</evidence>
<feature type="region of interest" description="Disordered" evidence="2">
    <location>
        <begin position="33"/>
        <end position="59"/>
    </location>
</feature>
<evidence type="ECO:0000256" key="2">
    <source>
        <dbReference type="SAM" id="MobiDB-lite"/>
    </source>
</evidence>
<evidence type="ECO:0000256" key="1">
    <source>
        <dbReference type="SAM" id="Coils"/>
    </source>
</evidence>
<dbReference type="AlphaFoldDB" id="A0AAD1RGL7"/>
<feature type="non-terminal residue" evidence="3">
    <location>
        <position position="76"/>
    </location>
</feature>